<name>A0A1H0G3J2_9FIRM</name>
<protein>
    <recommendedName>
        <fullName evidence="3">STAS domain-containing protein</fullName>
    </recommendedName>
</protein>
<sequence>MGSFKFATSAQTIDATVEGTFTPSDAEAFLAEYKKVVSKVNPAQTTLNITTTNLAVSSKEMQEILKGCIELYKSTGFKKVVMICGDNVIVKMQLQRLAKEANFNSMVCQ</sequence>
<evidence type="ECO:0008006" key="3">
    <source>
        <dbReference type="Google" id="ProtNLM"/>
    </source>
</evidence>
<organism evidence="1 2">
    <name type="scientific">Acetanaerobacterium elongatum</name>
    <dbReference type="NCBI Taxonomy" id="258515"/>
    <lineage>
        <taxon>Bacteria</taxon>
        <taxon>Bacillati</taxon>
        <taxon>Bacillota</taxon>
        <taxon>Clostridia</taxon>
        <taxon>Eubacteriales</taxon>
        <taxon>Oscillospiraceae</taxon>
        <taxon>Acetanaerobacterium</taxon>
    </lineage>
</organism>
<dbReference type="Proteomes" id="UP000199182">
    <property type="component" value="Unassembled WGS sequence"/>
</dbReference>
<gene>
    <name evidence="1" type="ORF">SAMN05192585_1477</name>
</gene>
<dbReference type="RefSeq" id="WP_092643180.1">
    <property type="nucleotide sequence ID" value="NZ_FNID01000047.1"/>
</dbReference>
<reference evidence="1 2" key="1">
    <citation type="submission" date="2016-10" db="EMBL/GenBank/DDBJ databases">
        <authorList>
            <person name="de Groot N.N."/>
        </authorList>
    </citation>
    <scope>NUCLEOTIDE SEQUENCE [LARGE SCALE GENOMIC DNA]</scope>
    <source>
        <strain evidence="1 2">CGMCC 1.5012</strain>
    </source>
</reference>
<evidence type="ECO:0000313" key="2">
    <source>
        <dbReference type="Proteomes" id="UP000199182"/>
    </source>
</evidence>
<dbReference type="AlphaFoldDB" id="A0A1H0G3J2"/>
<proteinExistence type="predicted"/>
<dbReference type="OrthoDB" id="2867965at2"/>
<accession>A0A1H0G3J2</accession>
<dbReference type="EMBL" id="FNID01000047">
    <property type="protein sequence ID" value="SDO01420.1"/>
    <property type="molecule type" value="Genomic_DNA"/>
</dbReference>
<evidence type="ECO:0000313" key="1">
    <source>
        <dbReference type="EMBL" id="SDO01420.1"/>
    </source>
</evidence>
<keyword evidence="2" id="KW-1185">Reference proteome</keyword>